<protein>
    <submittedName>
        <fullName evidence="5">GntR family transcriptional regulator</fullName>
    </submittedName>
</protein>
<dbReference type="InterPro" id="IPR011711">
    <property type="entry name" value="GntR_C"/>
</dbReference>
<keyword evidence="6" id="KW-1185">Reference proteome</keyword>
<dbReference type="SMART" id="SM00345">
    <property type="entry name" value="HTH_GNTR"/>
    <property type="match status" value="1"/>
</dbReference>
<dbReference type="SUPFAM" id="SSF48008">
    <property type="entry name" value="GntR ligand-binding domain-like"/>
    <property type="match status" value="1"/>
</dbReference>
<evidence type="ECO:0000313" key="5">
    <source>
        <dbReference type="EMBL" id="WWT31829.1"/>
    </source>
</evidence>
<dbReference type="InterPro" id="IPR036388">
    <property type="entry name" value="WH-like_DNA-bd_sf"/>
</dbReference>
<dbReference type="Gene3D" id="1.10.10.10">
    <property type="entry name" value="Winged helix-like DNA-binding domain superfamily/Winged helix DNA-binding domain"/>
    <property type="match status" value="1"/>
</dbReference>
<dbReference type="PANTHER" id="PTHR43537:SF41">
    <property type="entry name" value="TRANSCRIPTIONAL REGULATORY PROTEIN"/>
    <property type="match status" value="1"/>
</dbReference>
<dbReference type="InterPro" id="IPR000524">
    <property type="entry name" value="Tscrpt_reg_HTH_GntR"/>
</dbReference>
<evidence type="ECO:0000256" key="3">
    <source>
        <dbReference type="ARBA" id="ARBA00023163"/>
    </source>
</evidence>
<sequence length="230" mass="25901">MSESERRIVDQHLSRKDVVLKLLRGAIIDGRLAPGLKLDQNEIAANFNVSRMPVREALKQLEAEGLVVVYPYRGVEVARLDVSEVSELFAIRGALERLAVAQAIDALRPESFAQLRSVLEQMDHMVTNPQETDDWSALNRTFHDTINAASGWPRLLETIGVYRDKLDRYVRLYFSIGGREQSQKEHWALLGALEARNRPEAERLIELHSNSTAGLLVMSIETANQAKSKS</sequence>
<accession>A0ABZ2HXK5</accession>
<dbReference type="InterPro" id="IPR008920">
    <property type="entry name" value="TF_FadR/GntR_C"/>
</dbReference>
<reference evidence="5 6" key="1">
    <citation type="submission" date="2024-02" db="EMBL/GenBank/DDBJ databases">
        <title>Complete genome sequence of Pelagibacterium nitratireducens ZH15.</title>
        <authorList>
            <person name="Zhao L.H."/>
        </authorList>
    </citation>
    <scope>NUCLEOTIDE SEQUENCE [LARGE SCALE GENOMIC DNA]</scope>
    <source>
        <strain evidence="5 6">ZH15</strain>
    </source>
</reference>
<keyword evidence="1" id="KW-0805">Transcription regulation</keyword>
<dbReference type="Pfam" id="PF00392">
    <property type="entry name" value="GntR"/>
    <property type="match status" value="1"/>
</dbReference>
<dbReference type="SUPFAM" id="SSF46785">
    <property type="entry name" value="Winged helix' DNA-binding domain"/>
    <property type="match status" value="1"/>
</dbReference>
<organism evidence="5 6">
    <name type="scientific">Pelagibacterium nitratireducens</name>
    <dbReference type="NCBI Taxonomy" id="1046114"/>
    <lineage>
        <taxon>Bacteria</taxon>
        <taxon>Pseudomonadati</taxon>
        <taxon>Pseudomonadota</taxon>
        <taxon>Alphaproteobacteria</taxon>
        <taxon>Hyphomicrobiales</taxon>
        <taxon>Devosiaceae</taxon>
        <taxon>Pelagibacterium</taxon>
    </lineage>
</organism>
<dbReference type="Proteomes" id="UP001369958">
    <property type="component" value="Chromosome"/>
</dbReference>
<feature type="domain" description="HTH gntR-type" evidence="4">
    <location>
        <begin position="13"/>
        <end position="80"/>
    </location>
</feature>
<name>A0ABZ2HXK5_9HYPH</name>
<evidence type="ECO:0000313" key="6">
    <source>
        <dbReference type="Proteomes" id="UP001369958"/>
    </source>
</evidence>
<evidence type="ECO:0000256" key="1">
    <source>
        <dbReference type="ARBA" id="ARBA00023015"/>
    </source>
</evidence>
<gene>
    <name evidence="5" type="ORF">V6617_12510</name>
</gene>
<evidence type="ECO:0000256" key="2">
    <source>
        <dbReference type="ARBA" id="ARBA00023125"/>
    </source>
</evidence>
<proteinExistence type="predicted"/>
<dbReference type="PRINTS" id="PR00035">
    <property type="entry name" value="HTHGNTR"/>
</dbReference>
<dbReference type="RefSeq" id="WP_338607290.1">
    <property type="nucleotide sequence ID" value="NZ_CP146275.1"/>
</dbReference>
<keyword evidence="3" id="KW-0804">Transcription</keyword>
<dbReference type="Gene3D" id="1.20.120.530">
    <property type="entry name" value="GntR ligand-binding domain-like"/>
    <property type="match status" value="1"/>
</dbReference>
<dbReference type="EMBL" id="CP146275">
    <property type="protein sequence ID" value="WWT31829.1"/>
    <property type="molecule type" value="Genomic_DNA"/>
</dbReference>
<dbReference type="InterPro" id="IPR036390">
    <property type="entry name" value="WH_DNA-bd_sf"/>
</dbReference>
<evidence type="ECO:0000259" key="4">
    <source>
        <dbReference type="PROSITE" id="PS50949"/>
    </source>
</evidence>
<dbReference type="Pfam" id="PF07729">
    <property type="entry name" value="FCD"/>
    <property type="match status" value="1"/>
</dbReference>
<dbReference type="PANTHER" id="PTHR43537">
    <property type="entry name" value="TRANSCRIPTIONAL REGULATOR, GNTR FAMILY"/>
    <property type="match status" value="1"/>
</dbReference>
<dbReference type="SMART" id="SM00895">
    <property type="entry name" value="FCD"/>
    <property type="match status" value="1"/>
</dbReference>
<keyword evidence="2" id="KW-0238">DNA-binding</keyword>
<dbReference type="PROSITE" id="PS50949">
    <property type="entry name" value="HTH_GNTR"/>
    <property type="match status" value="1"/>
</dbReference>
<dbReference type="CDD" id="cd07377">
    <property type="entry name" value="WHTH_GntR"/>
    <property type="match status" value="1"/>
</dbReference>